<proteinExistence type="predicted"/>
<reference evidence="2" key="1">
    <citation type="journal article" date="2023" name="G3 (Bethesda)">
        <title>Genome assembly and association tests identify interacting loci associated with vigor, precocity, and sex in interspecific pistachio rootstocks.</title>
        <authorList>
            <person name="Palmer W."/>
            <person name="Jacygrad E."/>
            <person name="Sagayaradj S."/>
            <person name="Cavanaugh K."/>
            <person name="Han R."/>
            <person name="Bertier L."/>
            <person name="Beede B."/>
            <person name="Kafkas S."/>
            <person name="Golino D."/>
            <person name="Preece J."/>
            <person name="Michelmore R."/>
        </authorList>
    </citation>
    <scope>NUCLEOTIDE SEQUENCE [LARGE SCALE GENOMIC DNA]</scope>
</reference>
<organism evidence="1 2">
    <name type="scientific">Pistacia integerrima</name>
    <dbReference type="NCBI Taxonomy" id="434235"/>
    <lineage>
        <taxon>Eukaryota</taxon>
        <taxon>Viridiplantae</taxon>
        <taxon>Streptophyta</taxon>
        <taxon>Embryophyta</taxon>
        <taxon>Tracheophyta</taxon>
        <taxon>Spermatophyta</taxon>
        <taxon>Magnoliopsida</taxon>
        <taxon>eudicotyledons</taxon>
        <taxon>Gunneridae</taxon>
        <taxon>Pentapetalae</taxon>
        <taxon>rosids</taxon>
        <taxon>malvids</taxon>
        <taxon>Sapindales</taxon>
        <taxon>Anacardiaceae</taxon>
        <taxon>Pistacia</taxon>
    </lineage>
</organism>
<evidence type="ECO:0000313" key="1">
    <source>
        <dbReference type="EMBL" id="KAJ0040548.1"/>
    </source>
</evidence>
<accession>A0ACC0YST0</accession>
<keyword evidence="2" id="KW-1185">Reference proteome</keyword>
<dbReference type="Proteomes" id="UP001163603">
    <property type="component" value="Chromosome 5"/>
</dbReference>
<gene>
    <name evidence="1" type="ORF">Pint_26934</name>
</gene>
<comment type="caution">
    <text evidence="1">The sequence shown here is derived from an EMBL/GenBank/DDBJ whole genome shotgun (WGS) entry which is preliminary data.</text>
</comment>
<sequence length="53" mass="6099">MVSRCFVLPICCSAARSGCLKVPTRRPTVVNKVLRREIREVRRRGRSGENKEK</sequence>
<protein>
    <submittedName>
        <fullName evidence="1">Uncharacterized protein</fullName>
    </submittedName>
</protein>
<name>A0ACC0YST0_9ROSI</name>
<dbReference type="EMBL" id="CM047740">
    <property type="protein sequence ID" value="KAJ0040548.1"/>
    <property type="molecule type" value="Genomic_DNA"/>
</dbReference>
<evidence type="ECO:0000313" key="2">
    <source>
        <dbReference type="Proteomes" id="UP001163603"/>
    </source>
</evidence>